<name>A0AA39Z354_9PEZI</name>
<evidence type="ECO:0000256" key="1">
    <source>
        <dbReference type="SAM" id="MobiDB-lite"/>
    </source>
</evidence>
<evidence type="ECO:0000313" key="2">
    <source>
        <dbReference type="EMBL" id="KAK0662580.1"/>
    </source>
</evidence>
<dbReference type="EMBL" id="JAULSY010000137">
    <property type="protein sequence ID" value="KAK0662580.1"/>
    <property type="molecule type" value="Genomic_DNA"/>
</dbReference>
<evidence type="ECO:0000313" key="3">
    <source>
        <dbReference type="Proteomes" id="UP001174997"/>
    </source>
</evidence>
<feature type="compositionally biased region" description="Polar residues" evidence="1">
    <location>
        <begin position="42"/>
        <end position="60"/>
    </location>
</feature>
<protein>
    <submittedName>
        <fullName evidence="2">Uncharacterized protein</fullName>
    </submittedName>
</protein>
<proteinExistence type="predicted"/>
<gene>
    <name evidence="2" type="ORF">QBC41DRAFT_307012</name>
</gene>
<feature type="region of interest" description="Disordered" evidence="1">
    <location>
        <begin position="1"/>
        <end position="83"/>
    </location>
</feature>
<dbReference type="AlphaFoldDB" id="A0AA39Z354"/>
<feature type="compositionally biased region" description="Basic and acidic residues" evidence="1">
    <location>
        <begin position="15"/>
        <end position="24"/>
    </location>
</feature>
<keyword evidence="3" id="KW-1185">Reference proteome</keyword>
<feature type="compositionally biased region" description="Polar residues" evidence="1">
    <location>
        <begin position="1"/>
        <end position="13"/>
    </location>
</feature>
<dbReference type="Proteomes" id="UP001174997">
    <property type="component" value="Unassembled WGS sequence"/>
</dbReference>
<comment type="caution">
    <text evidence="2">The sequence shown here is derived from an EMBL/GenBank/DDBJ whole genome shotgun (WGS) entry which is preliminary data.</text>
</comment>
<sequence>MGQSAHQNPSSACTDGDKVRKADDVSGSSCPLTVDVPAGTECQASSVAGVNQDRNLSVATDDSRRSSTGDADEPTKPACGKKAACDGDVACQEKEESVHDK</sequence>
<reference evidence="2" key="1">
    <citation type="submission" date="2023-06" db="EMBL/GenBank/DDBJ databases">
        <title>Genome-scale phylogeny and comparative genomics of the fungal order Sordariales.</title>
        <authorList>
            <consortium name="Lawrence Berkeley National Laboratory"/>
            <person name="Hensen N."/>
            <person name="Bonometti L."/>
            <person name="Westerberg I."/>
            <person name="Brannstrom I.O."/>
            <person name="Guillou S."/>
            <person name="Cros-Aarteil S."/>
            <person name="Calhoun S."/>
            <person name="Haridas S."/>
            <person name="Kuo A."/>
            <person name="Mondo S."/>
            <person name="Pangilinan J."/>
            <person name="Riley R."/>
            <person name="Labutti K."/>
            <person name="Andreopoulos B."/>
            <person name="Lipzen A."/>
            <person name="Chen C."/>
            <person name="Yanf M."/>
            <person name="Daum C."/>
            <person name="Ng V."/>
            <person name="Clum A."/>
            <person name="Steindorff A."/>
            <person name="Ohm R."/>
            <person name="Martin F."/>
            <person name="Silar P."/>
            <person name="Natvig D."/>
            <person name="Lalanne C."/>
            <person name="Gautier V."/>
            <person name="Ament-Velasquez S.L."/>
            <person name="Kruys A."/>
            <person name="Hutchinson M.I."/>
            <person name="Powell A.J."/>
            <person name="Barry K."/>
            <person name="Miller A.N."/>
            <person name="Grigoriev I.V."/>
            <person name="Debuchy R."/>
            <person name="Gladieux P."/>
            <person name="Thoren M.H."/>
            <person name="Johannesson H."/>
        </authorList>
    </citation>
    <scope>NUCLEOTIDE SEQUENCE</scope>
    <source>
        <strain evidence="2">CBS 307.81</strain>
    </source>
</reference>
<organism evidence="2 3">
    <name type="scientific">Cercophora samala</name>
    <dbReference type="NCBI Taxonomy" id="330535"/>
    <lineage>
        <taxon>Eukaryota</taxon>
        <taxon>Fungi</taxon>
        <taxon>Dikarya</taxon>
        <taxon>Ascomycota</taxon>
        <taxon>Pezizomycotina</taxon>
        <taxon>Sordariomycetes</taxon>
        <taxon>Sordariomycetidae</taxon>
        <taxon>Sordariales</taxon>
        <taxon>Lasiosphaeriaceae</taxon>
        <taxon>Cercophora</taxon>
    </lineage>
</organism>
<accession>A0AA39Z354</accession>